<reference evidence="3" key="1">
    <citation type="submission" date="2020-05" db="EMBL/GenBank/DDBJ databases">
        <authorList>
            <person name="Chiriac C."/>
            <person name="Salcher M."/>
            <person name="Ghai R."/>
            <person name="Kavagutti S V."/>
        </authorList>
    </citation>
    <scope>NUCLEOTIDE SEQUENCE</scope>
</reference>
<evidence type="ECO:0000256" key="1">
    <source>
        <dbReference type="SAM" id="Phobius"/>
    </source>
</evidence>
<dbReference type="Gene3D" id="1.25.40.10">
    <property type="entry name" value="Tetratricopeptide repeat domain"/>
    <property type="match status" value="1"/>
</dbReference>
<gene>
    <name evidence="2" type="ORF">UFOPK1503_00751</name>
    <name evidence="3" type="ORF">UFOPK1693_00730</name>
</gene>
<evidence type="ECO:0000313" key="2">
    <source>
        <dbReference type="EMBL" id="CAB4547254.1"/>
    </source>
</evidence>
<dbReference type="InterPro" id="IPR011990">
    <property type="entry name" value="TPR-like_helical_dom_sf"/>
</dbReference>
<sequence length="139" mass="15716">MVFITLLYAFLLFERGVILLQETQPVAVALGFAILVFPLTAIAAIFYEIRFGVRLSKISDLVQASQIEMPEYDLRPSGRAEQSSGKFAFESIERRIQADEHNYMLWFLLADSYDKLGDRKRARAAARKSIALAKQAKAL</sequence>
<keyword evidence="1" id="KW-0472">Membrane</keyword>
<dbReference type="SUPFAM" id="SSF48452">
    <property type="entry name" value="TPR-like"/>
    <property type="match status" value="1"/>
</dbReference>
<evidence type="ECO:0000313" key="3">
    <source>
        <dbReference type="EMBL" id="CAB4571291.1"/>
    </source>
</evidence>
<feature type="transmembrane region" description="Helical" evidence="1">
    <location>
        <begin position="26"/>
        <end position="47"/>
    </location>
</feature>
<dbReference type="AlphaFoldDB" id="A0A6J6E4J0"/>
<organism evidence="3">
    <name type="scientific">freshwater metagenome</name>
    <dbReference type="NCBI Taxonomy" id="449393"/>
    <lineage>
        <taxon>unclassified sequences</taxon>
        <taxon>metagenomes</taxon>
        <taxon>ecological metagenomes</taxon>
    </lineage>
</organism>
<proteinExistence type="predicted"/>
<keyword evidence="1" id="KW-0812">Transmembrane</keyword>
<dbReference type="EMBL" id="CAEZST010000011">
    <property type="protein sequence ID" value="CAB4547254.1"/>
    <property type="molecule type" value="Genomic_DNA"/>
</dbReference>
<name>A0A6J6E4J0_9ZZZZ</name>
<dbReference type="EMBL" id="CAEZTO010000008">
    <property type="protein sequence ID" value="CAB4571291.1"/>
    <property type="molecule type" value="Genomic_DNA"/>
</dbReference>
<accession>A0A6J6E4J0</accession>
<protein>
    <submittedName>
        <fullName evidence="3">Unannotated protein</fullName>
    </submittedName>
</protein>
<keyword evidence="1" id="KW-1133">Transmembrane helix</keyword>